<proteinExistence type="predicted"/>
<accession>A0A9J6DS84</accession>
<dbReference type="EMBL" id="JABSTU010000007">
    <property type="protein sequence ID" value="KAH8025063.1"/>
    <property type="molecule type" value="Genomic_DNA"/>
</dbReference>
<reference evidence="2" key="1">
    <citation type="journal article" date="2020" name="Cell">
        <title>Large-Scale Comparative Analyses of Tick Genomes Elucidate Their Genetic Diversity and Vector Capacities.</title>
        <authorList>
            <consortium name="Tick Genome and Microbiome Consortium (TIGMIC)"/>
            <person name="Jia N."/>
            <person name="Wang J."/>
            <person name="Shi W."/>
            <person name="Du L."/>
            <person name="Sun Y."/>
            <person name="Zhan W."/>
            <person name="Jiang J.F."/>
            <person name="Wang Q."/>
            <person name="Zhang B."/>
            <person name="Ji P."/>
            <person name="Bell-Sakyi L."/>
            <person name="Cui X.M."/>
            <person name="Yuan T.T."/>
            <person name="Jiang B.G."/>
            <person name="Yang W.F."/>
            <person name="Lam T.T."/>
            <person name="Chang Q.C."/>
            <person name="Ding S.J."/>
            <person name="Wang X.J."/>
            <person name="Zhu J.G."/>
            <person name="Ruan X.D."/>
            <person name="Zhao L."/>
            <person name="Wei J.T."/>
            <person name="Ye R.Z."/>
            <person name="Que T.C."/>
            <person name="Du C.H."/>
            <person name="Zhou Y.H."/>
            <person name="Cheng J.X."/>
            <person name="Dai P.F."/>
            <person name="Guo W.B."/>
            <person name="Han X.H."/>
            <person name="Huang E.J."/>
            <person name="Li L.F."/>
            <person name="Wei W."/>
            <person name="Gao Y.C."/>
            <person name="Liu J.Z."/>
            <person name="Shao H.Z."/>
            <person name="Wang X."/>
            <person name="Wang C.C."/>
            <person name="Yang T.C."/>
            <person name="Huo Q.B."/>
            <person name="Li W."/>
            <person name="Chen H.Y."/>
            <person name="Chen S.E."/>
            <person name="Zhou L.G."/>
            <person name="Ni X.B."/>
            <person name="Tian J.H."/>
            <person name="Sheng Y."/>
            <person name="Liu T."/>
            <person name="Pan Y.S."/>
            <person name="Xia L.Y."/>
            <person name="Li J."/>
            <person name="Zhao F."/>
            <person name="Cao W.C."/>
        </authorList>
    </citation>
    <scope>NUCLEOTIDE SEQUENCE</scope>
    <source>
        <strain evidence="2">Rmic-2018</strain>
    </source>
</reference>
<name>A0A9J6DS84_RHIMP</name>
<reference evidence="2" key="2">
    <citation type="submission" date="2021-09" db="EMBL/GenBank/DDBJ databases">
        <authorList>
            <person name="Jia N."/>
            <person name="Wang J."/>
            <person name="Shi W."/>
            <person name="Du L."/>
            <person name="Sun Y."/>
            <person name="Zhan W."/>
            <person name="Jiang J."/>
            <person name="Wang Q."/>
            <person name="Zhang B."/>
            <person name="Ji P."/>
            <person name="Sakyi L.B."/>
            <person name="Cui X."/>
            <person name="Yuan T."/>
            <person name="Jiang B."/>
            <person name="Yang W."/>
            <person name="Lam T.T.-Y."/>
            <person name="Chang Q."/>
            <person name="Ding S."/>
            <person name="Wang X."/>
            <person name="Zhu J."/>
            <person name="Ruan X."/>
            <person name="Zhao L."/>
            <person name="Wei J."/>
            <person name="Que T."/>
            <person name="Du C."/>
            <person name="Cheng J."/>
            <person name="Dai P."/>
            <person name="Han X."/>
            <person name="Huang E."/>
            <person name="Gao Y."/>
            <person name="Liu J."/>
            <person name="Shao H."/>
            <person name="Ye R."/>
            <person name="Li L."/>
            <person name="Wei W."/>
            <person name="Wang X."/>
            <person name="Wang C."/>
            <person name="Huo Q."/>
            <person name="Li W."/>
            <person name="Guo W."/>
            <person name="Chen H."/>
            <person name="Chen S."/>
            <person name="Zhou L."/>
            <person name="Zhou L."/>
            <person name="Ni X."/>
            <person name="Tian J."/>
            <person name="Zhou Y."/>
            <person name="Sheng Y."/>
            <person name="Liu T."/>
            <person name="Pan Y."/>
            <person name="Xia L."/>
            <person name="Li J."/>
            <person name="Zhao F."/>
            <person name="Cao W."/>
        </authorList>
    </citation>
    <scope>NUCLEOTIDE SEQUENCE</scope>
    <source>
        <strain evidence="2">Rmic-2018</strain>
        <tissue evidence="2">Larvae</tissue>
    </source>
</reference>
<organism evidence="2 3">
    <name type="scientific">Rhipicephalus microplus</name>
    <name type="common">Cattle tick</name>
    <name type="synonym">Boophilus microplus</name>
    <dbReference type="NCBI Taxonomy" id="6941"/>
    <lineage>
        <taxon>Eukaryota</taxon>
        <taxon>Metazoa</taxon>
        <taxon>Ecdysozoa</taxon>
        <taxon>Arthropoda</taxon>
        <taxon>Chelicerata</taxon>
        <taxon>Arachnida</taxon>
        <taxon>Acari</taxon>
        <taxon>Parasitiformes</taxon>
        <taxon>Ixodida</taxon>
        <taxon>Ixodoidea</taxon>
        <taxon>Ixodidae</taxon>
        <taxon>Rhipicephalinae</taxon>
        <taxon>Rhipicephalus</taxon>
        <taxon>Boophilus</taxon>
    </lineage>
</organism>
<keyword evidence="3" id="KW-1185">Reference proteome</keyword>
<dbReference type="Proteomes" id="UP000821866">
    <property type="component" value="Unassembled WGS sequence"/>
</dbReference>
<gene>
    <name evidence="2" type="ORF">HPB51_002959</name>
</gene>
<comment type="caution">
    <text evidence="2">The sequence shown here is derived from an EMBL/GenBank/DDBJ whole genome shotgun (WGS) entry which is preliminary data.</text>
</comment>
<protein>
    <submittedName>
        <fullName evidence="2">Uncharacterized protein</fullName>
    </submittedName>
</protein>
<feature type="region of interest" description="Disordered" evidence="1">
    <location>
        <begin position="38"/>
        <end position="94"/>
    </location>
</feature>
<evidence type="ECO:0000313" key="2">
    <source>
        <dbReference type="EMBL" id="KAH8025063.1"/>
    </source>
</evidence>
<evidence type="ECO:0000256" key="1">
    <source>
        <dbReference type="SAM" id="MobiDB-lite"/>
    </source>
</evidence>
<evidence type="ECO:0000313" key="3">
    <source>
        <dbReference type="Proteomes" id="UP000821866"/>
    </source>
</evidence>
<sequence length="250" mass="28236">MADFPLHHGFTTSDVRASPKSFTSSILARFKCPHTRGGTKFPPRHCQRSSVSSRRADDASVLLATRSRSSEQGGALTRGRLARDKPSGSAKWQTPRLEDYAVRCRRRGTRPSRARIRHLGHTKNDPLDLQHKYRTAAPKLSKAMPEHASTPALVVQAARPPQLLRQRPMLRLPNEHYKIVIRPRHPINLSNIGLATLMEAIQNSTKVDPDRAEGEDQIRNNIFKNTCTVSTPDRFRADAYRSLEVLRSQR</sequence>
<dbReference type="AlphaFoldDB" id="A0A9J6DS84"/>